<keyword evidence="5 7" id="KW-0238">DNA-binding</keyword>
<proteinExistence type="inferred from homology"/>
<dbReference type="HAMAP" id="MF_01008">
    <property type="entry name" value="MraZ"/>
    <property type="match status" value="1"/>
</dbReference>
<evidence type="ECO:0000256" key="1">
    <source>
        <dbReference type="ARBA" id="ARBA00013860"/>
    </source>
</evidence>
<evidence type="ECO:0000256" key="4">
    <source>
        <dbReference type="ARBA" id="ARBA00023015"/>
    </source>
</evidence>
<evidence type="ECO:0000256" key="7">
    <source>
        <dbReference type="HAMAP-Rule" id="MF_01008"/>
    </source>
</evidence>
<dbReference type="CDD" id="cd16320">
    <property type="entry name" value="MraZ_N"/>
    <property type="match status" value="1"/>
</dbReference>
<dbReference type="InterPro" id="IPR035642">
    <property type="entry name" value="MraZ_N"/>
</dbReference>
<evidence type="ECO:0000313" key="10">
    <source>
        <dbReference type="Proteomes" id="UP001524478"/>
    </source>
</evidence>
<evidence type="ECO:0000256" key="5">
    <source>
        <dbReference type="ARBA" id="ARBA00023125"/>
    </source>
</evidence>
<keyword evidence="10" id="KW-1185">Reference proteome</keyword>
<keyword evidence="6 7" id="KW-0804">Transcription</keyword>
<gene>
    <name evidence="7 9" type="primary">mraZ</name>
    <name evidence="9" type="ORF">NE686_12140</name>
</gene>
<comment type="caution">
    <text evidence="9">The sequence shown here is derived from an EMBL/GenBank/DDBJ whole genome shotgun (WGS) entry which is preliminary data.</text>
</comment>
<evidence type="ECO:0000259" key="8">
    <source>
        <dbReference type="PROSITE" id="PS51740"/>
    </source>
</evidence>
<evidence type="ECO:0000256" key="6">
    <source>
        <dbReference type="ARBA" id="ARBA00023163"/>
    </source>
</evidence>
<dbReference type="Proteomes" id="UP001524478">
    <property type="component" value="Unassembled WGS sequence"/>
</dbReference>
<reference evidence="9 10" key="1">
    <citation type="submission" date="2022-06" db="EMBL/GenBank/DDBJ databases">
        <title>Isolation of gut microbiota from human fecal samples.</title>
        <authorList>
            <person name="Pamer E.G."/>
            <person name="Barat B."/>
            <person name="Waligurski E."/>
            <person name="Medina S."/>
            <person name="Paddock L."/>
            <person name="Mostad J."/>
        </authorList>
    </citation>
    <scope>NUCLEOTIDE SEQUENCE [LARGE SCALE GENOMIC DNA]</scope>
    <source>
        <strain evidence="9 10">DFI.7.95</strain>
    </source>
</reference>
<dbReference type="Pfam" id="PF02381">
    <property type="entry name" value="MraZ"/>
    <property type="match status" value="2"/>
</dbReference>
<keyword evidence="4 7" id="KW-0805">Transcription regulation</keyword>
<dbReference type="PROSITE" id="PS51740">
    <property type="entry name" value="SPOVT_ABRB"/>
    <property type="match status" value="2"/>
</dbReference>
<dbReference type="Gene3D" id="3.40.1550.20">
    <property type="entry name" value="Transcriptional regulator MraZ domain"/>
    <property type="match status" value="1"/>
</dbReference>
<evidence type="ECO:0000256" key="3">
    <source>
        <dbReference type="ARBA" id="ARBA00022737"/>
    </source>
</evidence>
<keyword evidence="2 7" id="KW-0963">Cytoplasm</keyword>
<name>A0ABT1SBW0_9FIRM</name>
<dbReference type="InterPro" id="IPR007159">
    <property type="entry name" value="SpoVT-AbrB_dom"/>
</dbReference>
<sequence length="143" mass="16464">MFIGEYQHTLDTKGRIIMPSKFREELGEEFVMTKGLDNCLFVYPKKEWAVLEEKLKTLPLTNRDARAFIRFFFAGASEGALDKQGRVLIPANLREHSRLDKDAVVIGVSTRIEIWSKEEWDAYNDDDNLSYDSIAEKMAELGI</sequence>
<dbReference type="InterPro" id="IPR020603">
    <property type="entry name" value="MraZ_dom"/>
</dbReference>
<dbReference type="InterPro" id="IPR003444">
    <property type="entry name" value="MraZ"/>
</dbReference>
<comment type="similarity">
    <text evidence="7">Belongs to the MraZ family.</text>
</comment>
<dbReference type="NCBIfam" id="TIGR00242">
    <property type="entry name" value="division/cell wall cluster transcriptional repressor MraZ"/>
    <property type="match status" value="1"/>
</dbReference>
<feature type="domain" description="SpoVT-AbrB" evidence="8">
    <location>
        <begin position="5"/>
        <end position="47"/>
    </location>
</feature>
<dbReference type="RefSeq" id="WP_256311704.1">
    <property type="nucleotide sequence ID" value="NZ_JANGAC010000008.1"/>
</dbReference>
<dbReference type="PANTHER" id="PTHR34701:SF1">
    <property type="entry name" value="TRANSCRIPTIONAL REGULATOR MRAZ"/>
    <property type="match status" value="1"/>
</dbReference>
<protein>
    <recommendedName>
        <fullName evidence="1 7">Transcriptional regulator MraZ</fullName>
    </recommendedName>
</protein>
<accession>A0ABT1SBW0</accession>
<dbReference type="InterPro" id="IPR038619">
    <property type="entry name" value="MraZ_sf"/>
</dbReference>
<dbReference type="InterPro" id="IPR037914">
    <property type="entry name" value="SpoVT-AbrB_sf"/>
</dbReference>
<dbReference type="PANTHER" id="PTHR34701">
    <property type="entry name" value="TRANSCRIPTIONAL REGULATOR MRAZ"/>
    <property type="match status" value="1"/>
</dbReference>
<dbReference type="EMBL" id="JANGAC010000008">
    <property type="protein sequence ID" value="MCQ4923842.1"/>
    <property type="molecule type" value="Genomic_DNA"/>
</dbReference>
<evidence type="ECO:0000256" key="2">
    <source>
        <dbReference type="ARBA" id="ARBA00022490"/>
    </source>
</evidence>
<comment type="subcellular location">
    <subcellularLocation>
        <location evidence="7">Cytoplasm</location>
        <location evidence="7">Nucleoid</location>
    </subcellularLocation>
</comment>
<evidence type="ECO:0000313" key="9">
    <source>
        <dbReference type="EMBL" id="MCQ4923842.1"/>
    </source>
</evidence>
<feature type="domain" description="SpoVT-AbrB" evidence="8">
    <location>
        <begin position="76"/>
        <end position="119"/>
    </location>
</feature>
<keyword evidence="3" id="KW-0677">Repeat</keyword>
<dbReference type="InterPro" id="IPR035644">
    <property type="entry name" value="MraZ_C"/>
</dbReference>
<organism evidence="9 10">
    <name type="scientific">Tissierella carlieri</name>
    <dbReference type="NCBI Taxonomy" id="689904"/>
    <lineage>
        <taxon>Bacteria</taxon>
        <taxon>Bacillati</taxon>
        <taxon>Bacillota</taxon>
        <taxon>Tissierellia</taxon>
        <taxon>Tissierellales</taxon>
        <taxon>Tissierellaceae</taxon>
        <taxon>Tissierella</taxon>
    </lineage>
</organism>
<dbReference type="SUPFAM" id="SSF89447">
    <property type="entry name" value="AbrB/MazE/MraZ-like"/>
    <property type="match status" value="1"/>
</dbReference>
<dbReference type="CDD" id="cd16321">
    <property type="entry name" value="MraZ_C"/>
    <property type="match status" value="1"/>
</dbReference>
<comment type="subunit">
    <text evidence="7">Forms oligomers.</text>
</comment>